<feature type="domain" description="ABC transporter" evidence="2">
    <location>
        <begin position="2"/>
        <end position="104"/>
    </location>
</feature>
<evidence type="ECO:0000259" key="2">
    <source>
        <dbReference type="Pfam" id="PF00005"/>
    </source>
</evidence>
<dbReference type="Gene3D" id="3.40.50.300">
    <property type="entry name" value="P-loop containing nucleotide triphosphate hydrolases"/>
    <property type="match status" value="1"/>
</dbReference>
<dbReference type="InterPro" id="IPR003439">
    <property type="entry name" value="ABC_transporter-like_ATP-bd"/>
</dbReference>
<evidence type="ECO:0000313" key="3">
    <source>
        <dbReference type="EMBL" id="KZT58184.1"/>
    </source>
</evidence>
<dbReference type="InParanoid" id="A0A165GKE9"/>
<dbReference type="Proteomes" id="UP000076842">
    <property type="component" value="Unassembled WGS sequence"/>
</dbReference>
<dbReference type="SUPFAM" id="SSF52540">
    <property type="entry name" value="P-loop containing nucleoside triphosphate hydrolases"/>
    <property type="match status" value="1"/>
</dbReference>
<sequence length="185" mass="20244">MPTTGNIHIGGVNIKHITRQALIHVVAFVPQDPTIFPDSLAANINAPDEEMLEKLLALTELEALGYERQAPLNVEGAPKRVVQLVALARALAQKPKILVVDEAVDVVHEAKIWAALEDLTLISICHDLTHIQMYDCVMVINDGRLQEFDTPDQLASQQDGALRGMLRRWGGPPSKPLDAAPPSRT</sequence>
<dbReference type="Pfam" id="PF00005">
    <property type="entry name" value="ABC_tran"/>
    <property type="match status" value="1"/>
</dbReference>
<dbReference type="InterPro" id="IPR039421">
    <property type="entry name" value="Type_1_exporter"/>
</dbReference>
<feature type="region of interest" description="Disordered" evidence="1">
    <location>
        <begin position="164"/>
        <end position="185"/>
    </location>
</feature>
<proteinExistence type="predicted"/>
<evidence type="ECO:0000313" key="4">
    <source>
        <dbReference type="Proteomes" id="UP000076842"/>
    </source>
</evidence>
<keyword evidence="3" id="KW-0378">Hydrolase</keyword>
<dbReference type="GO" id="GO:0016887">
    <property type="term" value="F:ATP hydrolysis activity"/>
    <property type="evidence" value="ECO:0007669"/>
    <property type="project" value="InterPro"/>
</dbReference>
<dbReference type="OrthoDB" id="6500128at2759"/>
<reference evidence="3 4" key="1">
    <citation type="journal article" date="2016" name="Mol. Biol. Evol.">
        <title>Comparative Genomics of Early-Diverging Mushroom-Forming Fungi Provides Insights into the Origins of Lignocellulose Decay Capabilities.</title>
        <authorList>
            <person name="Nagy L.G."/>
            <person name="Riley R."/>
            <person name="Tritt A."/>
            <person name="Adam C."/>
            <person name="Daum C."/>
            <person name="Floudas D."/>
            <person name="Sun H."/>
            <person name="Yadav J.S."/>
            <person name="Pangilinan J."/>
            <person name="Larsson K.H."/>
            <person name="Matsuura K."/>
            <person name="Barry K."/>
            <person name="Labutti K."/>
            <person name="Kuo R."/>
            <person name="Ohm R.A."/>
            <person name="Bhattacharya S.S."/>
            <person name="Shirouzu T."/>
            <person name="Yoshinaga Y."/>
            <person name="Martin F.M."/>
            <person name="Grigoriev I.V."/>
            <person name="Hibbett D.S."/>
        </authorList>
    </citation>
    <scope>NUCLEOTIDE SEQUENCE [LARGE SCALE GENOMIC DNA]</scope>
    <source>
        <strain evidence="3 4">HHB12733</strain>
    </source>
</reference>
<dbReference type="InterPro" id="IPR027417">
    <property type="entry name" value="P-loop_NTPase"/>
</dbReference>
<dbReference type="PANTHER" id="PTHR43394">
    <property type="entry name" value="ATP-DEPENDENT PERMEASE MDL1, MITOCHONDRIAL"/>
    <property type="match status" value="1"/>
</dbReference>
<dbReference type="AlphaFoldDB" id="A0A165GKE9"/>
<name>A0A165GKE9_9BASI</name>
<evidence type="ECO:0000256" key="1">
    <source>
        <dbReference type="SAM" id="MobiDB-lite"/>
    </source>
</evidence>
<dbReference type="GO" id="GO:0005524">
    <property type="term" value="F:ATP binding"/>
    <property type="evidence" value="ECO:0007669"/>
    <property type="project" value="InterPro"/>
</dbReference>
<dbReference type="STRING" id="1353952.A0A165GKE9"/>
<organism evidence="3 4">
    <name type="scientific">Calocera cornea HHB12733</name>
    <dbReference type="NCBI Taxonomy" id="1353952"/>
    <lineage>
        <taxon>Eukaryota</taxon>
        <taxon>Fungi</taxon>
        <taxon>Dikarya</taxon>
        <taxon>Basidiomycota</taxon>
        <taxon>Agaricomycotina</taxon>
        <taxon>Dacrymycetes</taxon>
        <taxon>Dacrymycetales</taxon>
        <taxon>Dacrymycetaceae</taxon>
        <taxon>Calocera</taxon>
    </lineage>
</organism>
<protein>
    <submittedName>
        <fullName evidence="3">p-loop containing nucleoside triphosphate hydrolase protein</fullName>
    </submittedName>
</protein>
<gene>
    <name evidence="3" type="ORF">CALCODRAFT_482574</name>
</gene>
<accession>A0A165GKE9</accession>
<dbReference type="EMBL" id="KV423954">
    <property type="protein sequence ID" value="KZT58184.1"/>
    <property type="molecule type" value="Genomic_DNA"/>
</dbReference>
<keyword evidence="4" id="KW-1185">Reference proteome</keyword>